<evidence type="ECO:0000313" key="2">
    <source>
        <dbReference type="EMBL" id="MBB5282468.1"/>
    </source>
</evidence>
<dbReference type="Proteomes" id="UP000557307">
    <property type="component" value="Unassembled WGS sequence"/>
</dbReference>
<dbReference type="AlphaFoldDB" id="A0A840TR47"/>
<organism evidence="2 3">
    <name type="scientific">Rhabdobacter roseus</name>
    <dbReference type="NCBI Taxonomy" id="1655419"/>
    <lineage>
        <taxon>Bacteria</taxon>
        <taxon>Pseudomonadati</taxon>
        <taxon>Bacteroidota</taxon>
        <taxon>Cytophagia</taxon>
        <taxon>Cytophagales</taxon>
        <taxon>Cytophagaceae</taxon>
        <taxon>Rhabdobacter</taxon>
    </lineage>
</organism>
<evidence type="ECO:0000259" key="1">
    <source>
        <dbReference type="Pfam" id="PF14129"/>
    </source>
</evidence>
<dbReference type="PROSITE" id="PS51257">
    <property type="entry name" value="PROKAR_LIPOPROTEIN"/>
    <property type="match status" value="1"/>
</dbReference>
<feature type="domain" description="DUF4296" evidence="1">
    <location>
        <begin position="33"/>
        <end position="119"/>
    </location>
</feature>
<sequence length="125" mass="14668">MMKRPSTYFPPRGLAWLLLLWFMAGCSAEEKPPRHILSEDKMAAVLADIHVAEARVTRMRLSSLDSSVMVYNRLQQQIWKKHDVDTLAYRQSYEFYIANPGYMARIYEKVRTKIEAREKTNSIKI</sequence>
<keyword evidence="2" id="KW-0378">Hydrolase</keyword>
<comment type="caution">
    <text evidence="2">The sequence shown here is derived from an EMBL/GenBank/DDBJ whole genome shotgun (WGS) entry which is preliminary data.</text>
</comment>
<dbReference type="RefSeq" id="WP_246439532.1">
    <property type="nucleotide sequence ID" value="NZ_JACHGF010000001.1"/>
</dbReference>
<proteinExistence type="predicted"/>
<protein>
    <submittedName>
        <fullName evidence="2">Histidinol phosphatase-like PHP family hydrolase</fullName>
    </submittedName>
</protein>
<dbReference type="Pfam" id="PF14129">
    <property type="entry name" value="DUF4296"/>
    <property type="match status" value="1"/>
</dbReference>
<dbReference type="GO" id="GO:0016787">
    <property type="term" value="F:hydrolase activity"/>
    <property type="evidence" value="ECO:0007669"/>
    <property type="project" value="UniProtKB-KW"/>
</dbReference>
<accession>A0A840TR47</accession>
<dbReference type="EMBL" id="JACHGF010000001">
    <property type="protein sequence ID" value="MBB5282468.1"/>
    <property type="molecule type" value="Genomic_DNA"/>
</dbReference>
<reference evidence="2 3" key="1">
    <citation type="submission" date="2020-08" db="EMBL/GenBank/DDBJ databases">
        <title>Genomic Encyclopedia of Type Strains, Phase IV (KMG-IV): sequencing the most valuable type-strain genomes for metagenomic binning, comparative biology and taxonomic classification.</title>
        <authorList>
            <person name="Goeker M."/>
        </authorList>
    </citation>
    <scope>NUCLEOTIDE SEQUENCE [LARGE SCALE GENOMIC DNA]</scope>
    <source>
        <strain evidence="2 3">DSM 105074</strain>
    </source>
</reference>
<gene>
    <name evidence="2" type="ORF">HNQ92_000589</name>
</gene>
<name>A0A840TR47_9BACT</name>
<keyword evidence="3" id="KW-1185">Reference proteome</keyword>
<evidence type="ECO:0000313" key="3">
    <source>
        <dbReference type="Proteomes" id="UP000557307"/>
    </source>
</evidence>
<dbReference type="InterPro" id="IPR025381">
    <property type="entry name" value="DUF4296"/>
</dbReference>